<dbReference type="EMBL" id="AP014879">
    <property type="protein sequence ID" value="BAV32334.1"/>
    <property type="molecule type" value="Genomic_DNA"/>
</dbReference>
<keyword evidence="1" id="KW-0472">Membrane</keyword>
<dbReference type="KEGG" id="slim:SCL_0008"/>
<evidence type="ECO:0000256" key="1">
    <source>
        <dbReference type="SAM" id="Phobius"/>
    </source>
</evidence>
<dbReference type="RefSeq" id="WP_172425848.1">
    <property type="nucleotide sequence ID" value="NZ_AP014879.1"/>
</dbReference>
<dbReference type="InParanoid" id="A0A1B4XC06"/>
<dbReference type="PANTHER" id="PTHR16255">
    <property type="entry name" value="REQUIRED FOR MEIOTIC NUCLEAR DIVISION PROTEIN 1 HOMOLOG"/>
    <property type="match status" value="1"/>
</dbReference>
<gene>
    <name evidence="3" type="ORF">SCL_0008</name>
</gene>
<feature type="domain" description="DUF155" evidence="2">
    <location>
        <begin position="55"/>
        <end position="222"/>
    </location>
</feature>
<feature type="transmembrane region" description="Helical" evidence="1">
    <location>
        <begin position="250"/>
        <end position="268"/>
    </location>
</feature>
<dbReference type="InterPro" id="IPR003734">
    <property type="entry name" value="DUF155"/>
</dbReference>
<dbReference type="Pfam" id="PF02582">
    <property type="entry name" value="DUF155"/>
    <property type="match status" value="1"/>
</dbReference>
<sequence>MVPKTNELTARLPANKPLPVRACFLGERLNLRGLPEPAVTLGPLTLPAGEAGMAVLFRYGAVVLLNLTEAEQKIFLKELRPRVESPLRRMETEDAQLYVVGKQPEGVTPEGIGIADLALARLQIVAIALARSVALAYYENAMAGAFDLIEPLARRLENPRGGGRRLRELLRHIGGSLLVQQRMIGRVEIQDKPDLLWDHPEVERLYLHLENEYELRERNTVLERKLALINQTAETVVNLMQNRSMLRVEWYIVVLIVVSVLLSIYSMLPAH</sequence>
<evidence type="ECO:0000313" key="3">
    <source>
        <dbReference type="EMBL" id="BAV32334.1"/>
    </source>
</evidence>
<evidence type="ECO:0000259" key="2">
    <source>
        <dbReference type="Pfam" id="PF02582"/>
    </source>
</evidence>
<organism evidence="3 4">
    <name type="scientific">Sulfuricaulis limicola</name>
    <dbReference type="NCBI Taxonomy" id="1620215"/>
    <lineage>
        <taxon>Bacteria</taxon>
        <taxon>Pseudomonadati</taxon>
        <taxon>Pseudomonadota</taxon>
        <taxon>Gammaproteobacteria</taxon>
        <taxon>Acidiferrobacterales</taxon>
        <taxon>Acidiferrobacteraceae</taxon>
        <taxon>Sulfuricaulis</taxon>
    </lineage>
</organism>
<dbReference type="PANTHER" id="PTHR16255:SF1">
    <property type="entry name" value="REQUIRED FOR MEIOTIC NUCLEAR DIVISION PROTEIN 1 HOMOLOG"/>
    <property type="match status" value="1"/>
</dbReference>
<dbReference type="Proteomes" id="UP000243180">
    <property type="component" value="Chromosome"/>
</dbReference>
<protein>
    <recommendedName>
        <fullName evidence="2">DUF155 domain-containing protein</fullName>
    </recommendedName>
</protein>
<reference evidence="3 4" key="1">
    <citation type="submission" date="2015-05" db="EMBL/GenBank/DDBJ databases">
        <title>Complete genome sequence of a sulfur-oxidizing gammaproteobacterium strain HA5.</title>
        <authorList>
            <person name="Miura A."/>
            <person name="Kojima H."/>
            <person name="Fukui M."/>
        </authorList>
    </citation>
    <scope>NUCLEOTIDE SEQUENCE [LARGE SCALE GENOMIC DNA]</scope>
    <source>
        <strain evidence="3 4">HA5</strain>
    </source>
</reference>
<name>A0A1B4XC06_9GAMM</name>
<dbReference type="InterPro" id="IPR051624">
    <property type="entry name" value="RMD1/Sad1-interacting"/>
</dbReference>
<keyword evidence="1" id="KW-0812">Transmembrane</keyword>
<accession>A0A1B4XC06</accession>
<dbReference type="AlphaFoldDB" id="A0A1B4XC06"/>
<keyword evidence="4" id="KW-1185">Reference proteome</keyword>
<proteinExistence type="predicted"/>
<evidence type="ECO:0000313" key="4">
    <source>
        <dbReference type="Proteomes" id="UP000243180"/>
    </source>
</evidence>
<keyword evidence="1" id="KW-1133">Transmembrane helix</keyword>